<name>A0ABT5UGL4_9GAMM</name>
<dbReference type="InterPro" id="IPR006498">
    <property type="entry name" value="Tail_tube"/>
</dbReference>
<dbReference type="Proteomes" id="UP001528823">
    <property type="component" value="Unassembled WGS sequence"/>
</dbReference>
<reference evidence="1 2" key="1">
    <citation type="submission" date="2022-11" db="EMBL/GenBank/DDBJ databases">
        <title>Spartinivicinus poritis sp. nov., isolated from scleractinian coral Porites lutea.</title>
        <authorList>
            <person name="Zhang G."/>
            <person name="Cai L."/>
            <person name="Wei Q."/>
        </authorList>
    </citation>
    <scope>NUCLEOTIDE SEQUENCE [LARGE SCALE GENOMIC DNA]</scope>
    <source>
        <strain evidence="1 2">A2-2</strain>
    </source>
</reference>
<comment type="caution">
    <text evidence="1">The sequence shown here is derived from an EMBL/GenBank/DDBJ whole genome shotgun (WGS) entry which is preliminary data.</text>
</comment>
<dbReference type="Pfam" id="PF04985">
    <property type="entry name" value="Phage_tube"/>
    <property type="match status" value="1"/>
</dbReference>
<gene>
    <name evidence="1" type="ORF">ORQ98_26590</name>
</gene>
<dbReference type="EMBL" id="JAPMOU010000068">
    <property type="protein sequence ID" value="MDE1465534.1"/>
    <property type="molecule type" value="Genomic_DNA"/>
</dbReference>
<accession>A0ABT5UGL4</accession>
<proteinExistence type="predicted"/>
<sequence length="169" mass="19076">MASVPSILTDMNAFFKDQSYAGICNTITLPKIAFKTSDFTAAGIAGDIERSLHRLEKLECEITISDYNDKVIGLLGQPESAQEELRVRGSLDVNGEIKAIMVKLRGLWKSMELNEFKPESEATMKFSIAPDLYQFELDGNELFYIDKKNYEVRINGEDRTKKIREALGI</sequence>
<organism evidence="1 2">
    <name type="scientific">Spartinivicinus poritis</name>
    <dbReference type="NCBI Taxonomy" id="2994640"/>
    <lineage>
        <taxon>Bacteria</taxon>
        <taxon>Pseudomonadati</taxon>
        <taxon>Pseudomonadota</taxon>
        <taxon>Gammaproteobacteria</taxon>
        <taxon>Oceanospirillales</taxon>
        <taxon>Zooshikellaceae</taxon>
        <taxon>Spartinivicinus</taxon>
    </lineage>
</organism>
<protein>
    <submittedName>
        <fullName evidence="1">Phage major tail tube protein</fullName>
    </submittedName>
</protein>
<keyword evidence="2" id="KW-1185">Reference proteome</keyword>
<evidence type="ECO:0000313" key="1">
    <source>
        <dbReference type="EMBL" id="MDE1465534.1"/>
    </source>
</evidence>
<dbReference type="RefSeq" id="WP_274691838.1">
    <property type="nucleotide sequence ID" value="NZ_JAPMOU010000068.1"/>
</dbReference>
<evidence type="ECO:0000313" key="2">
    <source>
        <dbReference type="Proteomes" id="UP001528823"/>
    </source>
</evidence>